<dbReference type="EMBL" id="REGN01010578">
    <property type="protein sequence ID" value="RMZ98756.1"/>
    <property type="molecule type" value="Genomic_DNA"/>
</dbReference>
<dbReference type="InterPro" id="IPR011993">
    <property type="entry name" value="PH-like_dom_sf"/>
</dbReference>
<dbReference type="STRING" id="10195.A0A3M7PI15"/>
<dbReference type="SUPFAM" id="SSF47031">
    <property type="entry name" value="Second domain of FERM"/>
    <property type="match status" value="1"/>
</dbReference>
<reference evidence="3 4" key="1">
    <citation type="journal article" date="2018" name="Sci. Rep.">
        <title>Genomic signatures of local adaptation to the degree of environmental predictability in rotifers.</title>
        <authorList>
            <person name="Franch-Gras L."/>
            <person name="Hahn C."/>
            <person name="Garcia-Roger E.M."/>
            <person name="Carmona M.J."/>
            <person name="Serra M."/>
            <person name="Gomez A."/>
        </authorList>
    </citation>
    <scope>NUCLEOTIDE SEQUENCE [LARGE SCALE GENOMIC DNA]</scope>
    <source>
        <strain evidence="3">HYR1</strain>
    </source>
</reference>
<dbReference type="PANTHER" id="PTHR46079:SF2">
    <property type="entry name" value="FERM DOMAIN-CONTAINING PROTEIN"/>
    <property type="match status" value="1"/>
</dbReference>
<dbReference type="OrthoDB" id="10063592at2759"/>
<dbReference type="InterPro" id="IPR019747">
    <property type="entry name" value="FERM_CS"/>
</dbReference>
<dbReference type="Pfam" id="PF00373">
    <property type="entry name" value="FERM_M"/>
    <property type="match status" value="1"/>
</dbReference>
<feature type="compositionally biased region" description="Polar residues" evidence="1">
    <location>
        <begin position="848"/>
        <end position="860"/>
    </location>
</feature>
<dbReference type="Proteomes" id="UP000276133">
    <property type="component" value="Unassembled WGS sequence"/>
</dbReference>
<dbReference type="Gene3D" id="2.30.29.30">
    <property type="entry name" value="Pleckstrin-homology domain (PH domain)/Phosphotyrosine-binding domain (PTB)"/>
    <property type="match status" value="1"/>
</dbReference>
<keyword evidence="4" id="KW-1185">Reference proteome</keyword>
<dbReference type="InterPro" id="IPR019748">
    <property type="entry name" value="FERM_central"/>
</dbReference>
<dbReference type="SUPFAM" id="SSF54236">
    <property type="entry name" value="Ubiquitin-like"/>
    <property type="match status" value="1"/>
</dbReference>
<dbReference type="SUPFAM" id="SSF50729">
    <property type="entry name" value="PH domain-like"/>
    <property type="match status" value="1"/>
</dbReference>
<protein>
    <submittedName>
        <fullName evidence="3">FERM domain-containing 4A isoform X1</fullName>
    </submittedName>
</protein>
<dbReference type="Gene3D" id="1.20.80.10">
    <property type="match status" value="1"/>
</dbReference>
<feature type="region of interest" description="Disordered" evidence="1">
    <location>
        <begin position="814"/>
        <end position="860"/>
    </location>
</feature>
<feature type="region of interest" description="Disordered" evidence="1">
    <location>
        <begin position="517"/>
        <end position="543"/>
    </location>
</feature>
<dbReference type="InterPro" id="IPR029071">
    <property type="entry name" value="Ubiquitin-like_domsf"/>
</dbReference>
<dbReference type="InterPro" id="IPR019749">
    <property type="entry name" value="Band_41_domain"/>
</dbReference>
<dbReference type="CDD" id="cd14473">
    <property type="entry name" value="FERM_B-lobe"/>
    <property type="match status" value="1"/>
</dbReference>
<dbReference type="SMART" id="SM01196">
    <property type="entry name" value="FERM_C"/>
    <property type="match status" value="1"/>
</dbReference>
<dbReference type="PROSITE" id="PS50057">
    <property type="entry name" value="FERM_3"/>
    <property type="match status" value="1"/>
</dbReference>
<dbReference type="PRINTS" id="PR00935">
    <property type="entry name" value="BAND41"/>
</dbReference>
<dbReference type="Pfam" id="PF09379">
    <property type="entry name" value="FERM_N"/>
    <property type="match status" value="1"/>
</dbReference>
<dbReference type="InterPro" id="IPR000299">
    <property type="entry name" value="FERM_domain"/>
</dbReference>
<evidence type="ECO:0000313" key="3">
    <source>
        <dbReference type="EMBL" id="RMZ98756.1"/>
    </source>
</evidence>
<name>A0A3M7PI15_BRAPC</name>
<evidence type="ECO:0000259" key="2">
    <source>
        <dbReference type="PROSITE" id="PS50057"/>
    </source>
</evidence>
<evidence type="ECO:0000313" key="4">
    <source>
        <dbReference type="Proteomes" id="UP000276133"/>
    </source>
</evidence>
<dbReference type="SMART" id="SM00295">
    <property type="entry name" value="B41"/>
    <property type="match status" value="1"/>
</dbReference>
<feature type="compositionally biased region" description="Polar residues" evidence="1">
    <location>
        <begin position="823"/>
        <end position="833"/>
    </location>
</feature>
<evidence type="ECO:0000256" key="1">
    <source>
        <dbReference type="SAM" id="MobiDB-lite"/>
    </source>
</evidence>
<dbReference type="InterPro" id="IPR018980">
    <property type="entry name" value="FERM_PH-like_C"/>
</dbReference>
<dbReference type="InterPro" id="IPR014352">
    <property type="entry name" value="FERM/acyl-CoA-bd_prot_sf"/>
</dbReference>
<dbReference type="PANTHER" id="PTHR46079">
    <property type="entry name" value="FERM DOMAIN-CONTAINING PROTEIN 4"/>
    <property type="match status" value="1"/>
</dbReference>
<feature type="domain" description="FERM" evidence="2">
    <location>
        <begin position="5"/>
        <end position="325"/>
    </location>
</feature>
<organism evidence="3 4">
    <name type="scientific">Brachionus plicatilis</name>
    <name type="common">Marine rotifer</name>
    <name type="synonym">Brachionus muelleri</name>
    <dbReference type="NCBI Taxonomy" id="10195"/>
    <lineage>
        <taxon>Eukaryota</taxon>
        <taxon>Metazoa</taxon>
        <taxon>Spiralia</taxon>
        <taxon>Gnathifera</taxon>
        <taxon>Rotifera</taxon>
        <taxon>Eurotatoria</taxon>
        <taxon>Monogononta</taxon>
        <taxon>Pseudotrocha</taxon>
        <taxon>Ploima</taxon>
        <taxon>Brachionidae</taxon>
        <taxon>Brachionus</taxon>
    </lineage>
</organism>
<dbReference type="GO" id="GO:0090162">
    <property type="term" value="P:establishment of epithelial cell polarity"/>
    <property type="evidence" value="ECO:0007669"/>
    <property type="project" value="InterPro"/>
</dbReference>
<dbReference type="Gene3D" id="3.10.20.90">
    <property type="entry name" value="Phosphatidylinositol 3-kinase Catalytic Subunit, Chain A, domain 1"/>
    <property type="match status" value="1"/>
</dbReference>
<dbReference type="PROSITE" id="PS00661">
    <property type="entry name" value="FERM_2"/>
    <property type="match status" value="1"/>
</dbReference>
<gene>
    <name evidence="3" type="ORF">BpHYR1_043730</name>
</gene>
<comment type="caution">
    <text evidence="3">The sequence shown here is derived from an EMBL/GenBank/DDBJ whole genome shotgun (WGS) entry which is preliminary data.</text>
</comment>
<dbReference type="InterPro" id="IPR018979">
    <property type="entry name" value="FERM_N"/>
</dbReference>
<dbReference type="Pfam" id="PF09380">
    <property type="entry name" value="FERM_C"/>
    <property type="match status" value="1"/>
</dbReference>
<sequence length="952" mass="109769">MIEPRLTSTVLLDGSQLDFLITPDFLTCDLLDMVCAHLSLTDKEYFGLSFVDHTGHRNWLQMEKKILDHDLAKKNGVLILFFSVKFYIETIAYTKDKNAVELFFLQARLLIYQGDLELNNEIIFELGALVLQSMYGDYKNDKETIQNIKNQNILPKHFFANYSQVSSYCEPKIIGFYKKCATLSRGQSIVNYLSIVEKLCNYGVHYYEVKDKTSTKWYLGVSYRGIGLYESNNKIVPKKIFPWSKLENLYYRDRKFSIEVHESHSINSNETENTNELKSFQANSVSTDEAFNPVKVYAWFASIPSLCKSIWLMAVAQHQFYLDKKQNRHNLLQFKSMSDLALELNSNNVQNSQQGKFNLENLDNNVPNGIKLKPSNAKMISGPKHSDENTKSELLSLFKKQKEILQKRLEIKKKIYENFKSKQKEIQDIAQQTVSDKSHINKLIKIIADFRNNNLNSNNNRDKNILIDNICLESDIQKKIMFITLNLASDPHVSYIVQKQRREFYEKTKKKLNKLEKRLEKETNTSREHSNESNVKNHTEKNEAFVHSTSEIKLKQIDENSAEISPASIHRKDSYRRAQEQKLFLDSGELGNLNKQNRLAAARKVKTILNGDAIHHPPNQTQSQTQLLPIQNAFIENNHQENQLKVLKVGNNFKNNFIPEEQMSNGVLVEDSSNDGSNQRNFYLQDDFLDFDLRNYNPNQTNSLNHHSNQNLPQTDFITFRNQRNSRKNTSDSNVKLLADHNFYHVTNRRHAKHEFKSRESFACPDLVEPNASLIKNGFITQSNKTIPNRPYELSEYFKFNGKFKRGMNSSSNSLVSLNSSSAGTNEDSGNINSEKDLIRSNPDLKNGLNSPNGVQNYPQMKHQNSVRNLTQLNSATSVNSVLNDQNNQKYDFYSNHSFKKDVNNLSNNMSLNLSIHTAEEFGIEMLEWLNNETSNPNGFIDSKMTTNATLV</sequence>
<dbReference type="InterPro" id="IPR047176">
    <property type="entry name" value="FRMD4A/B"/>
</dbReference>
<proteinExistence type="predicted"/>
<accession>A0A3M7PI15</accession>
<dbReference type="InterPro" id="IPR035963">
    <property type="entry name" value="FERM_2"/>
</dbReference>
<dbReference type="AlphaFoldDB" id="A0A3M7PI15"/>